<proteinExistence type="predicted"/>
<dbReference type="EMBL" id="JAENIO010000040">
    <property type="protein sequence ID" value="MBK1835071.1"/>
    <property type="molecule type" value="Genomic_DNA"/>
</dbReference>
<accession>A0A934RV76</accession>
<feature type="chain" id="PRO_5037372980" evidence="2">
    <location>
        <begin position="19"/>
        <end position="474"/>
    </location>
</feature>
<dbReference type="RefSeq" id="WP_377174597.1">
    <property type="nucleotide sequence ID" value="NZ_JBHUJA010000043.1"/>
</dbReference>
<evidence type="ECO:0000256" key="1">
    <source>
        <dbReference type="SAM" id="MobiDB-lite"/>
    </source>
</evidence>
<name>A0A934RV76_9BACT</name>
<comment type="caution">
    <text evidence="3">The sequence shown here is derived from an EMBL/GenBank/DDBJ whole genome shotgun (WGS) entry which is preliminary data.</text>
</comment>
<protein>
    <submittedName>
        <fullName evidence="3">Uncharacterized protein</fullName>
    </submittedName>
</protein>
<keyword evidence="4" id="KW-1185">Reference proteome</keyword>
<evidence type="ECO:0000313" key="4">
    <source>
        <dbReference type="Proteomes" id="UP000604083"/>
    </source>
</evidence>
<evidence type="ECO:0000256" key="2">
    <source>
        <dbReference type="SAM" id="SignalP"/>
    </source>
</evidence>
<dbReference type="AlphaFoldDB" id="A0A934RV76"/>
<dbReference type="Proteomes" id="UP000604083">
    <property type="component" value="Unassembled WGS sequence"/>
</dbReference>
<sequence>MMNFRPLLLLLSCLTAPAEVLTLTDSERFEGKLLGIDPEDGILLASPRSPEAVAFRASSLQRLELTPPPAQAREQSERLVLANGDILPGKLLSLDEHNLRYRLPGENDLSIPRDRVATLRFGIRPQQLLYRGPGPLDEWMGSGVEDWSLGKEEEDGLLILEAGEISRLLDLGPQFILKFSLRWQEEPSLRISFANYPNEQEQRDGYYLALNSGGVQVRRESNEGPHTRTLLALDNVEAFDDNAVTVEIRVNRLLNTLDLYLDDTLIRQMRDEAPPTHGQGLSIARNRTNSGACYLSELEVYSWDAVSQMELFEEPPAAGQDSLIDADGRRLSGQLLTLRGPTPPAAEEEPRTPEEETPAGESGGEESRPSDDAPAPTGENSPAAFLLASPFVDEPVAIPEQETRIIYFRRAEENPAPATDKQYLIEIANEGLLTTGSFSLDENGFTLSHPLLGPLTLPTGLVREIRSLPEPTTP</sequence>
<reference evidence="3" key="1">
    <citation type="submission" date="2021-01" db="EMBL/GenBank/DDBJ databases">
        <title>Modified the classification status of verrucomicrobia.</title>
        <authorList>
            <person name="Feng X."/>
        </authorList>
    </citation>
    <scope>NUCLEOTIDE SEQUENCE</scope>
    <source>
        <strain evidence="3">KCTC 12986</strain>
    </source>
</reference>
<organism evidence="3 4">
    <name type="scientific">Roseibacillus ishigakijimensis</name>
    <dbReference type="NCBI Taxonomy" id="454146"/>
    <lineage>
        <taxon>Bacteria</taxon>
        <taxon>Pseudomonadati</taxon>
        <taxon>Verrucomicrobiota</taxon>
        <taxon>Verrucomicrobiia</taxon>
        <taxon>Verrucomicrobiales</taxon>
        <taxon>Verrucomicrobiaceae</taxon>
        <taxon>Roseibacillus</taxon>
    </lineage>
</organism>
<evidence type="ECO:0000313" key="3">
    <source>
        <dbReference type="EMBL" id="MBK1835071.1"/>
    </source>
</evidence>
<feature type="signal peptide" evidence="2">
    <location>
        <begin position="1"/>
        <end position="18"/>
    </location>
</feature>
<keyword evidence="2" id="KW-0732">Signal</keyword>
<gene>
    <name evidence="3" type="ORF">JIN78_13455</name>
</gene>
<feature type="region of interest" description="Disordered" evidence="1">
    <location>
        <begin position="335"/>
        <end position="382"/>
    </location>
</feature>